<keyword evidence="7" id="KW-0333">Golgi apparatus</keyword>
<name>A0ABR1KVK5_9PEZI</name>
<keyword evidence="4 10" id="KW-0812">Transmembrane</keyword>
<gene>
    <name evidence="11" type="ORF">IWZ03DRAFT_369201</name>
</gene>
<reference evidence="11 12" key="1">
    <citation type="submission" date="2024-04" db="EMBL/GenBank/DDBJ databases">
        <title>Phyllosticta paracitricarpa is synonymous to the EU quarantine fungus P. citricarpa based on phylogenomic analyses.</title>
        <authorList>
            <consortium name="Lawrence Berkeley National Laboratory"/>
            <person name="Van Ingen-Buijs V.A."/>
            <person name="Van Westerhoven A.C."/>
            <person name="Haridas S."/>
            <person name="Skiadas P."/>
            <person name="Martin F."/>
            <person name="Groenewald J.Z."/>
            <person name="Crous P.W."/>
            <person name="Seidl M.F."/>
        </authorList>
    </citation>
    <scope>NUCLEOTIDE SEQUENCE [LARGE SCALE GENOMIC DNA]</scope>
    <source>
        <strain evidence="11 12">CBS 123371</strain>
    </source>
</reference>
<feature type="region of interest" description="Disordered" evidence="9">
    <location>
        <begin position="155"/>
        <end position="205"/>
    </location>
</feature>
<evidence type="ECO:0000256" key="3">
    <source>
        <dbReference type="ARBA" id="ARBA00022448"/>
    </source>
</evidence>
<evidence type="ECO:0000256" key="7">
    <source>
        <dbReference type="ARBA" id="ARBA00023034"/>
    </source>
</evidence>
<organism evidence="11 12">
    <name type="scientific">Phyllosticta citriasiana</name>
    <dbReference type="NCBI Taxonomy" id="595635"/>
    <lineage>
        <taxon>Eukaryota</taxon>
        <taxon>Fungi</taxon>
        <taxon>Dikarya</taxon>
        <taxon>Ascomycota</taxon>
        <taxon>Pezizomycotina</taxon>
        <taxon>Dothideomycetes</taxon>
        <taxon>Dothideomycetes incertae sedis</taxon>
        <taxon>Botryosphaeriales</taxon>
        <taxon>Phyllostictaceae</taxon>
        <taxon>Phyllosticta</taxon>
    </lineage>
</organism>
<protein>
    <submittedName>
        <fullName evidence="11">Integral membrane protein S linking to the trans Golgi network-domain-containing protein</fullName>
    </submittedName>
</protein>
<comment type="caution">
    <text evidence="11">The sequence shown here is derived from an EMBL/GenBank/DDBJ whole genome shotgun (WGS) entry which is preliminary data.</text>
</comment>
<accession>A0ABR1KVK5</accession>
<keyword evidence="5" id="KW-0653">Protein transport</keyword>
<dbReference type="PANTHER" id="PTHR12952">
    <property type="entry name" value="SYS1"/>
    <property type="match status" value="1"/>
</dbReference>
<evidence type="ECO:0000256" key="9">
    <source>
        <dbReference type="SAM" id="MobiDB-lite"/>
    </source>
</evidence>
<dbReference type="EMBL" id="JBBPHU010000002">
    <property type="protein sequence ID" value="KAK7521679.1"/>
    <property type="molecule type" value="Genomic_DNA"/>
</dbReference>
<evidence type="ECO:0000256" key="8">
    <source>
        <dbReference type="ARBA" id="ARBA00023136"/>
    </source>
</evidence>
<feature type="transmembrane region" description="Helical" evidence="10">
    <location>
        <begin position="123"/>
        <end position="142"/>
    </location>
</feature>
<comment type="subcellular location">
    <subcellularLocation>
        <location evidence="1">Golgi apparatus membrane</location>
        <topology evidence="1">Multi-pass membrane protein</topology>
    </subcellularLocation>
</comment>
<evidence type="ECO:0000313" key="12">
    <source>
        <dbReference type="Proteomes" id="UP001363622"/>
    </source>
</evidence>
<dbReference type="PANTHER" id="PTHR12952:SF0">
    <property type="entry name" value="PROTEIN SYS1 HOMOLOG"/>
    <property type="match status" value="1"/>
</dbReference>
<feature type="transmembrane region" description="Helical" evidence="10">
    <location>
        <begin position="96"/>
        <end position="117"/>
    </location>
</feature>
<evidence type="ECO:0000256" key="1">
    <source>
        <dbReference type="ARBA" id="ARBA00004653"/>
    </source>
</evidence>
<keyword evidence="6 10" id="KW-1133">Transmembrane helix</keyword>
<feature type="transmembrane region" description="Helical" evidence="10">
    <location>
        <begin position="30"/>
        <end position="48"/>
    </location>
</feature>
<dbReference type="Pfam" id="PF09801">
    <property type="entry name" value="SYS1"/>
    <property type="match status" value="1"/>
</dbReference>
<keyword evidence="12" id="KW-1185">Reference proteome</keyword>
<dbReference type="Proteomes" id="UP001363622">
    <property type="component" value="Unassembled WGS sequence"/>
</dbReference>
<evidence type="ECO:0000256" key="4">
    <source>
        <dbReference type="ARBA" id="ARBA00022692"/>
    </source>
</evidence>
<sequence length="205" mass="22853">MPRRRRPPRPGALADVAPLRILSQILLLQLAYYVSAAILIIFTALVAGKDVSLDLLLSWRSVRGDVTVGWMLGLVWMLNSLICVIYLLLLIARSKLIPDFALTIHFIHLLVTSLYSHSIPSHWLWWAVQLASTSLMTFLGIWSCQWRELRPINFGGGGGPSRSRNKASPAQDGIQEDGNTSFGRGMGRARGQYEMIPIQEAEESV</sequence>
<evidence type="ECO:0000256" key="5">
    <source>
        <dbReference type="ARBA" id="ARBA00022927"/>
    </source>
</evidence>
<evidence type="ECO:0000313" key="11">
    <source>
        <dbReference type="EMBL" id="KAK7521679.1"/>
    </source>
</evidence>
<dbReference type="InterPro" id="IPR019185">
    <property type="entry name" value="Integral_membrane_SYS1-rel"/>
</dbReference>
<proteinExistence type="inferred from homology"/>
<keyword evidence="3" id="KW-0813">Transport</keyword>
<evidence type="ECO:0000256" key="6">
    <source>
        <dbReference type="ARBA" id="ARBA00022989"/>
    </source>
</evidence>
<evidence type="ECO:0000256" key="10">
    <source>
        <dbReference type="SAM" id="Phobius"/>
    </source>
</evidence>
<keyword evidence="8 10" id="KW-0472">Membrane</keyword>
<feature type="transmembrane region" description="Helical" evidence="10">
    <location>
        <begin position="68"/>
        <end position="89"/>
    </location>
</feature>
<evidence type="ECO:0000256" key="2">
    <source>
        <dbReference type="ARBA" id="ARBA00008160"/>
    </source>
</evidence>
<comment type="similarity">
    <text evidence="2">Belongs to the SYS1 family.</text>
</comment>